<feature type="signal peptide" evidence="2">
    <location>
        <begin position="1"/>
        <end position="18"/>
    </location>
</feature>
<evidence type="ECO:0000313" key="4">
    <source>
        <dbReference type="Proteomes" id="UP000178953"/>
    </source>
</evidence>
<dbReference type="EMBL" id="MCHX01000016">
    <property type="protein sequence ID" value="OFJ54148.1"/>
    <property type="molecule type" value="Genomic_DNA"/>
</dbReference>
<proteinExistence type="predicted"/>
<feature type="compositionally biased region" description="Low complexity" evidence="1">
    <location>
        <begin position="682"/>
        <end position="697"/>
    </location>
</feature>
<sequence>MAVVATATATVSALTVGAAPAPAPTKPVSHDAVDLAAAIRLLPNSSQVPDLTGGLGSALYGSGQAVADQLTRAVVNGINLAALAQAAGIDPRSLLDRILTDVPSNLLPGILASLTQELPIVPGLLQALGLSGLDLTALTNLINLLGVDELTDATLTGVLALLGLDLADPLNLGGLDIPGLNVITAGPTFSALKTLGVDLGWVPGLPNSVANAINDSEYANLGVDGLLREIVERATSNPLVGPVLALGLNQLLNQVLNLTDNIPDVLAVRAVPTIGIGMGAFATAMAYEQVIADLVNQPGGNPAVSTDAILGSLTILPMVLINNPARPDGGLLARFGPLAALFGINTVNPTTQVTGVGGTGGGPFGLHLGGANVLPILVDAGIEYQPLSDLASWPNAFTLTNNLAAALSPTYMLRGLTLEGLDDDILELVQNALNEATSPTDPLALNLYLTLQSKTLPMLEPLYLASDFLNVVGLSPLAQIPMRIANALAPALSILTNIGYANVVQNPDGTYTRDFTDANVETPFLSFANIDYGRALGDAFNAFVGGIQKEFFSGNPTAAGPNVLQNLITALFDGSLLGGTGGTGGIVGGLGNPLGGLGGLVNGLTGVINNLVGGLLGGLGLGGLGAGASTLNAARTVSDVPDANARFSALRLPAGAETDATSSAQQDGTDAEGGQTETGKDAAGTAQATEGAASGEQTEQQGEAAAGKDQTGTETPGTQTPATETPTEAGGTGTEGATDEAQQGQQDETATETSTPKHAKPDDGTEPAASTSTPKHAKPDTEESSKPALNVVRDSADASKDKPASTSGTTGGDAKDGTTAGSTTTSTSSTGSTTSTSTTSGTAAKDAGAKDGTSSASSGSQSDAA</sequence>
<keyword evidence="4" id="KW-1185">Reference proteome</keyword>
<keyword evidence="2" id="KW-0732">Signal</keyword>
<organism evidence="3 4">
    <name type="scientific">Mycolicibacterium grossiae</name>
    <dbReference type="NCBI Taxonomy" id="1552759"/>
    <lineage>
        <taxon>Bacteria</taxon>
        <taxon>Bacillati</taxon>
        <taxon>Actinomycetota</taxon>
        <taxon>Actinomycetes</taxon>
        <taxon>Mycobacteriales</taxon>
        <taxon>Mycobacteriaceae</taxon>
        <taxon>Mycolicibacterium</taxon>
    </lineage>
</organism>
<comment type="caution">
    <text evidence="3">The sequence shown here is derived from an EMBL/GenBank/DDBJ whole genome shotgun (WGS) entry which is preliminary data.</text>
</comment>
<feature type="compositionally biased region" description="Low complexity" evidence="1">
    <location>
        <begin position="817"/>
        <end position="865"/>
    </location>
</feature>
<dbReference type="Proteomes" id="UP000178953">
    <property type="component" value="Unassembled WGS sequence"/>
</dbReference>
<name>A0A1E8Q6D5_9MYCO</name>
<evidence type="ECO:0008006" key="5">
    <source>
        <dbReference type="Google" id="ProtNLM"/>
    </source>
</evidence>
<feature type="compositionally biased region" description="Polar residues" evidence="1">
    <location>
        <begin position="740"/>
        <end position="756"/>
    </location>
</feature>
<reference evidence="3 4" key="1">
    <citation type="submission" date="2016-09" db="EMBL/GenBank/DDBJ databases">
        <title>genome sequence of Mycobacterium sp. 739 SCH.</title>
        <authorList>
            <person name="Greninger A.L."/>
            <person name="Qin X."/>
            <person name="Jerome K."/>
            <person name="Vora S."/>
            <person name="Quinn K."/>
        </authorList>
    </citation>
    <scope>NUCLEOTIDE SEQUENCE [LARGE SCALE GENOMIC DNA]</scope>
    <source>
        <strain evidence="3 4">SCH</strain>
    </source>
</reference>
<accession>A0A1E8Q6D5</accession>
<feature type="compositionally biased region" description="Low complexity" evidence="1">
    <location>
        <begin position="710"/>
        <end position="729"/>
    </location>
</feature>
<evidence type="ECO:0000313" key="3">
    <source>
        <dbReference type="EMBL" id="OFJ54148.1"/>
    </source>
</evidence>
<feature type="compositionally biased region" description="Basic and acidic residues" evidence="1">
    <location>
        <begin position="794"/>
        <end position="803"/>
    </location>
</feature>
<evidence type="ECO:0000256" key="2">
    <source>
        <dbReference type="SAM" id="SignalP"/>
    </source>
</evidence>
<feature type="compositionally biased region" description="Polar residues" evidence="1">
    <location>
        <begin position="659"/>
        <end position="668"/>
    </location>
</feature>
<feature type="region of interest" description="Disordered" evidence="1">
    <location>
        <begin position="655"/>
        <end position="865"/>
    </location>
</feature>
<protein>
    <recommendedName>
        <fullName evidence="5">AAA family ATPase</fullName>
    </recommendedName>
</protein>
<feature type="chain" id="PRO_5009451690" description="AAA family ATPase" evidence="2">
    <location>
        <begin position="19"/>
        <end position="865"/>
    </location>
</feature>
<dbReference type="AlphaFoldDB" id="A0A1E8Q6D5"/>
<gene>
    <name evidence="3" type="ORF">BEL07_08855</name>
</gene>
<evidence type="ECO:0000256" key="1">
    <source>
        <dbReference type="SAM" id="MobiDB-lite"/>
    </source>
</evidence>